<dbReference type="SUPFAM" id="SSF54001">
    <property type="entry name" value="Cysteine proteinases"/>
    <property type="match status" value="1"/>
</dbReference>
<dbReference type="PANTHER" id="PTHR42736:SF1">
    <property type="entry name" value="PROTEIN-GLUTAMINE GAMMA-GLUTAMYLTRANSFERASE"/>
    <property type="match status" value="1"/>
</dbReference>
<evidence type="ECO:0000259" key="3">
    <source>
        <dbReference type="SMART" id="SM00460"/>
    </source>
</evidence>
<dbReference type="Pfam" id="PF01841">
    <property type="entry name" value="Transglut_core"/>
    <property type="match status" value="1"/>
</dbReference>
<dbReference type="RefSeq" id="WP_186869051.1">
    <property type="nucleotide sequence ID" value="NZ_JACOOL010000003.1"/>
</dbReference>
<keyword evidence="2" id="KW-0472">Membrane</keyword>
<comment type="caution">
    <text evidence="4">The sequence shown here is derived from an EMBL/GenBank/DDBJ whole genome shotgun (WGS) entry which is preliminary data.</text>
</comment>
<feature type="compositionally biased region" description="Acidic residues" evidence="1">
    <location>
        <begin position="584"/>
        <end position="595"/>
    </location>
</feature>
<keyword evidence="2" id="KW-1133">Transmembrane helix</keyword>
<feature type="transmembrane region" description="Helical" evidence="2">
    <location>
        <begin position="145"/>
        <end position="163"/>
    </location>
</feature>
<feature type="transmembrane region" description="Helical" evidence="2">
    <location>
        <begin position="12"/>
        <end position="32"/>
    </location>
</feature>
<gene>
    <name evidence="4" type="ORF">H8S33_05805</name>
</gene>
<keyword evidence="2" id="KW-0812">Transmembrane</keyword>
<protein>
    <recommendedName>
        <fullName evidence="3">Transglutaminase-like domain-containing protein</fullName>
    </recommendedName>
</protein>
<proteinExistence type="predicted"/>
<dbReference type="InterPro" id="IPR038765">
    <property type="entry name" value="Papain-like_cys_pep_sf"/>
</dbReference>
<name>A0A923L4K2_9BACI</name>
<feature type="transmembrane region" description="Helical" evidence="2">
    <location>
        <begin position="206"/>
        <end position="223"/>
    </location>
</feature>
<feature type="region of interest" description="Disordered" evidence="1">
    <location>
        <begin position="574"/>
        <end position="600"/>
    </location>
</feature>
<feature type="transmembrane region" description="Helical" evidence="2">
    <location>
        <begin position="38"/>
        <end position="57"/>
    </location>
</feature>
<feature type="transmembrane region" description="Helical" evidence="2">
    <location>
        <begin position="62"/>
        <end position="82"/>
    </location>
</feature>
<dbReference type="InterPro" id="IPR002931">
    <property type="entry name" value="Transglutaminase-like"/>
</dbReference>
<dbReference type="Proteomes" id="UP000637359">
    <property type="component" value="Unassembled WGS sequence"/>
</dbReference>
<reference evidence="4" key="1">
    <citation type="submission" date="2020-08" db="EMBL/GenBank/DDBJ databases">
        <title>Genome public.</title>
        <authorList>
            <person name="Liu C."/>
            <person name="Sun Q."/>
        </authorList>
    </citation>
    <scope>NUCLEOTIDE SEQUENCE</scope>
    <source>
        <strain evidence="4">BX22</strain>
    </source>
</reference>
<dbReference type="PANTHER" id="PTHR42736">
    <property type="entry name" value="PROTEIN-GLUTAMINE GAMMA-GLUTAMYLTRANSFERASE"/>
    <property type="match status" value="1"/>
</dbReference>
<dbReference type="AlphaFoldDB" id="A0A923L4K2"/>
<evidence type="ECO:0000313" key="5">
    <source>
        <dbReference type="Proteomes" id="UP000637359"/>
    </source>
</evidence>
<dbReference type="Gene3D" id="3.10.620.30">
    <property type="match status" value="1"/>
</dbReference>
<feature type="transmembrane region" description="Helical" evidence="2">
    <location>
        <begin position="612"/>
        <end position="631"/>
    </location>
</feature>
<sequence>MRKLNRTNIPFVYTSILYLAGLLLFLEWLYPVDQVTDTTFIGIFIIYTFFCFFISLIQIKWWLSFILKGFGIVFILNGLYSANSFWSMSWFKEFYAEIAYNIQVLLSRQWFDLSNMFRTLLFLLIIWLMSYLIFYWFVQVKRVMVFSVLTFVYITLLDTFTVYNADWAILRTFIIAFLALGLANVLKEIQKENIQSYRLGTRPLWILPLIVIVLLSSVVGYAAPKLDPQWADPVPFIEGVVNGNGIGGVGVIQKVGYGENDDSLGGSFVQDYTPVFQAYMKEDNYFRVESKDLYTGKGWLNSKRKEFEEQEDGMISFETFTSDVVTEERQLRLDFDERAYISKLLYPYGINQVTTSDENVSLKLNDATGEIRTEINDSTVVLSDYKITYDKPSYPIDQMRESGTPADEDLLEKYTRLPSTLPNRVQVLAEEITANHDNQYDKVRAIERYFGANGFVYQISDVAVPEEDQDYVDQFLFETKVGYCDNFSTSMVVMLRTLDIPARWVKGFTSGEKVGDNVDEEGNNLYQVTNANAHSWVEVYFEGIGWVPFEPTQGFNAPNSYAVDTSTQDDVLEAPEAEPQTPEQELEVPEQEADEAFSPAAKADDQKIEFTIVHGIILAVILLIGIGLVYWKRNQIRTYLLERKMTKRKDEATYQEAFHFVLKLLSKKGFQKEPDQTLREFAVRIDNWYGTNEMAKLTANYEKLIYQNSTNHNVEDEMSDLWKNLIKRILG</sequence>
<feature type="domain" description="Transglutaminase-like" evidence="3">
    <location>
        <begin position="476"/>
        <end position="553"/>
    </location>
</feature>
<evidence type="ECO:0000256" key="1">
    <source>
        <dbReference type="SAM" id="MobiDB-lite"/>
    </source>
</evidence>
<keyword evidence="5" id="KW-1185">Reference proteome</keyword>
<dbReference type="EMBL" id="JACOOL010000003">
    <property type="protein sequence ID" value="MBC5636342.1"/>
    <property type="molecule type" value="Genomic_DNA"/>
</dbReference>
<feature type="transmembrane region" description="Helical" evidence="2">
    <location>
        <begin position="116"/>
        <end position="138"/>
    </location>
</feature>
<organism evidence="4 5">
    <name type="scientific">Ornithinibacillus hominis</name>
    <dbReference type="NCBI Taxonomy" id="2763055"/>
    <lineage>
        <taxon>Bacteria</taxon>
        <taxon>Bacillati</taxon>
        <taxon>Bacillota</taxon>
        <taxon>Bacilli</taxon>
        <taxon>Bacillales</taxon>
        <taxon>Bacillaceae</taxon>
        <taxon>Ornithinibacillus</taxon>
    </lineage>
</organism>
<evidence type="ECO:0000313" key="4">
    <source>
        <dbReference type="EMBL" id="MBC5636342.1"/>
    </source>
</evidence>
<dbReference type="SMART" id="SM00460">
    <property type="entry name" value="TGc"/>
    <property type="match status" value="1"/>
</dbReference>
<evidence type="ECO:0000256" key="2">
    <source>
        <dbReference type="SAM" id="Phobius"/>
    </source>
</evidence>
<accession>A0A923L4K2</accession>
<feature type="transmembrane region" description="Helical" evidence="2">
    <location>
        <begin position="169"/>
        <end position="186"/>
    </location>
</feature>
<dbReference type="InterPro" id="IPR052901">
    <property type="entry name" value="Bact_TGase-like"/>
</dbReference>